<dbReference type="AlphaFoldDB" id="A0A6L5X3N6"/>
<dbReference type="InterPro" id="IPR000551">
    <property type="entry name" value="MerR-type_HTH_dom"/>
</dbReference>
<dbReference type="InterPro" id="IPR009061">
    <property type="entry name" value="DNA-bd_dom_put_sf"/>
</dbReference>
<keyword evidence="2" id="KW-0805">Transcription regulation</keyword>
<comment type="caution">
    <text evidence="7">The sequence shown here is derived from an EMBL/GenBank/DDBJ whole genome shotgun (WGS) entry which is preliminary data.</text>
</comment>
<accession>A0A6L5X3N6</accession>
<dbReference type="Gene3D" id="1.10.1660.10">
    <property type="match status" value="1"/>
</dbReference>
<dbReference type="GO" id="GO:0003700">
    <property type="term" value="F:DNA-binding transcription factor activity"/>
    <property type="evidence" value="ECO:0007669"/>
    <property type="project" value="InterPro"/>
</dbReference>
<dbReference type="GO" id="GO:0003677">
    <property type="term" value="F:DNA binding"/>
    <property type="evidence" value="ECO:0007669"/>
    <property type="project" value="UniProtKB-KW"/>
</dbReference>
<dbReference type="PANTHER" id="PTHR30204">
    <property type="entry name" value="REDOX-CYCLING DRUG-SENSING TRANSCRIPTIONAL ACTIVATOR SOXR"/>
    <property type="match status" value="1"/>
</dbReference>
<sequence>MPAKKVRFKIGDLSRLFHIGQDSIRYYEKVGLLHPVRDPSSNYRTYTIDDVRTMNTVRELLDLGFSTDEILTFERDRNIRHVTEMLETERTRIQEQIRVLEKKRANIEGRLRSIRENLERDCSGSVTQLELPARHVLMLRDSYMPDEEINLELARYTDAVWKDMKKRDPSLVSRTDTISTIGACDCYMLDIHAHNDDGTDYRTKKVFFYSPYLKFHCNYTLPAGTYLSVCYRGGFQKTKQLVPKLFAYASRHHMAVMGDPMEFCHIDRYETNVESEYLTELQLPVEVRKRSR</sequence>
<dbReference type="PANTHER" id="PTHR30204:SF69">
    <property type="entry name" value="MERR-FAMILY TRANSCRIPTIONAL REGULATOR"/>
    <property type="match status" value="1"/>
</dbReference>
<name>A0A6L5X3N6_9FIRM</name>
<dbReference type="SUPFAM" id="SSF55136">
    <property type="entry name" value="Probable bacterial effector-binding domain"/>
    <property type="match status" value="1"/>
</dbReference>
<dbReference type="InterPro" id="IPR047057">
    <property type="entry name" value="MerR_fam"/>
</dbReference>
<proteinExistence type="predicted"/>
<feature type="domain" description="HTH merR-type" evidence="6">
    <location>
        <begin position="7"/>
        <end position="76"/>
    </location>
</feature>
<keyword evidence="8" id="KW-1185">Reference proteome</keyword>
<keyword evidence="5" id="KW-0175">Coiled coil</keyword>
<dbReference type="SUPFAM" id="SSF46955">
    <property type="entry name" value="Putative DNA-binding domain"/>
    <property type="match status" value="1"/>
</dbReference>
<reference evidence="7 8" key="1">
    <citation type="submission" date="2019-08" db="EMBL/GenBank/DDBJ databases">
        <title>In-depth cultivation of the pig gut microbiome towards novel bacterial diversity and tailored functional studies.</title>
        <authorList>
            <person name="Wylensek D."/>
            <person name="Hitch T.C.A."/>
            <person name="Clavel T."/>
        </authorList>
    </citation>
    <scope>NUCLEOTIDE SEQUENCE [LARGE SCALE GENOMIC DNA]</scope>
    <source>
        <strain evidence="7 8">Oil+RF-744-WCA-WT-11</strain>
    </source>
</reference>
<dbReference type="PROSITE" id="PS50937">
    <property type="entry name" value="HTH_MERR_2"/>
    <property type="match status" value="1"/>
</dbReference>
<evidence type="ECO:0000256" key="2">
    <source>
        <dbReference type="ARBA" id="ARBA00023015"/>
    </source>
</evidence>
<dbReference type="Pfam" id="PF13411">
    <property type="entry name" value="MerR_1"/>
    <property type="match status" value="1"/>
</dbReference>
<dbReference type="InterPro" id="IPR029442">
    <property type="entry name" value="GyrI-like"/>
</dbReference>
<evidence type="ECO:0000259" key="6">
    <source>
        <dbReference type="PROSITE" id="PS50937"/>
    </source>
</evidence>
<dbReference type="RefSeq" id="WP_154522829.1">
    <property type="nucleotide sequence ID" value="NZ_JAQYJL010000017.1"/>
</dbReference>
<keyword evidence="4" id="KW-0804">Transcription</keyword>
<keyword evidence="1" id="KW-0678">Repressor</keyword>
<protein>
    <submittedName>
        <fullName evidence="7">MerR family transcriptional regulator</fullName>
    </submittedName>
</protein>
<dbReference type="Proteomes" id="UP000481852">
    <property type="component" value="Unassembled WGS sequence"/>
</dbReference>
<dbReference type="InterPro" id="IPR011256">
    <property type="entry name" value="Reg_factor_effector_dom_sf"/>
</dbReference>
<evidence type="ECO:0000313" key="7">
    <source>
        <dbReference type="EMBL" id="MSS13978.1"/>
    </source>
</evidence>
<organism evidence="7 8">
    <name type="scientific">Porcincola intestinalis</name>
    <dbReference type="NCBI Taxonomy" id="2606632"/>
    <lineage>
        <taxon>Bacteria</taxon>
        <taxon>Bacillati</taxon>
        <taxon>Bacillota</taxon>
        <taxon>Clostridia</taxon>
        <taxon>Lachnospirales</taxon>
        <taxon>Lachnospiraceae</taxon>
        <taxon>Porcincola</taxon>
    </lineage>
</organism>
<gene>
    <name evidence="7" type="ORF">FYJ35_02790</name>
</gene>
<evidence type="ECO:0000256" key="5">
    <source>
        <dbReference type="SAM" id="Coils"/>
    </source>
</evidence>
<dbReference type="Gene3D" id="3.20.80.10">
    <property type="entry name" value="Regulatory factor, effector binding domain"/>
    <property type="match status" value="1"/>
</dbReference>
<evidence type="ECO:0000256" key="3">
    <source>
        <dbReference type="ARBA" id="ARBA00023125"/>
    </source>
</evidence>
<evidence type="ECO:0000256" key="4">
    <source>
        <dbReference type="ARBA" id="ARBA00023163"/>
    </source>
</evidence>
<dbReference type="EMBL" id="VULZ01000002">
    <property type="protein sequence ID" value="MSS13978.1"/>
    <property type="molecule type" value="Genomic_DNA"/>
</dbReference>
<keyword evidence="3" id="KW-0238">DNA-binding</keyword>
<dbReference type="SMART" id="SM00422">
    <property type="entry name" value="HTH_MERR"/>
    <property type="match status" value="1"/>
</dbReference>
<evidence type="ECO:0000256" key="1">
    <source>
        <dbReference type="ARBA" id="ARBA00022491"/>
    </source>
</evidence>
<feature type="coiled-coil region" evidence="5">
    <location>
        <begin position="83"/>
        <end position="117"/>
    </location>
</feature>
<dbReference type="Pfam" id="PF06445">
    <property type="entry name" value="GyrI-like"/>
    <property type="match status" value="1"/>
</dbReference>
<evidence type="ECO:0000313" key="8">
    <source>
        <dbReference type="Proteomes" id="UP000481852"/>
    </source>
</evidence>